<protein>
    <recommendedName>
        <fullName evidence="3">Integrin beta-like protein 1</fullName>
    </recommendedName>
</protein>
<sequence>MDSCLTKVMKSGKHRNYVGKDEWVRKCMKGRRSHGTCSCGRCVCGRGWFGELCQHPRKCNLTEEQSRSLCESADGVLCSGKESMLDYRARKVLQVRSWTCSCHCGKCICSAEEWYVSGEFCGCDDRECDKHDGLICTGAVSAYPTCPVSRRAIETDDTHRNGICSCGNCECWDGWNGNACEIWLGTEYP</sequence>
<keyword evidence="2" id="KW-1185">Reference proteome</keyword>
<gene>
    <name evidence="1" type="ORF">J1605_005887</name>
</gene>
<evidence type="ECO:0000313" key="1">
    <source>
        <dbReference type="EMBL" id="KAJ8787301.1"/>
    </source>
</evidence>
<organism evidence="1 2">
    <name type="scientific">Eschrichtius robustus</name>
    <name type="common">California gray whale</name>
    <name type="synonym">Eschrichtius gibbosus</name>
    <dbReference type="NCBI Taxonomy" id="9764"/>
    <lineage>
        <taxon>Eukaryota</taxon>
        <taxon>Metazoa</taxon>
        <taxon>Chordata</taxon>
        <taxon>Craniata</taxon>
        <taxon>Vertebrata</taxon>
        <taxon>Euteleostomi</taxon>
        <taxon>Mammalia</taxon>
        <taxon>Eutheria</taxon>
        <taxon>Laurasiatheria</taxon>
        <taxon>Artiodactyla</taxon>
        <taxon>Whippomorpha</taxon>
        <taxon>Cetacea</taxon>
        <taxon>Mysticeti</taxon>
        <taxon>Eschrichtiidae</taxon>
        <taxon>Eschrichtius</taxon>
    </lineage>
</organism>
<dbReference type="SUPFAM" id="SSF57196">
    <property type="entry name" value="EGF/Laminin"/>
    <property type="match status" value="1"/>
</dbReference>
<dbReference type="EMBL" id="JAIQCJ010001822">
    <property type="protein sequence ID" value="KAJ8787301.1"/>
    <property type="molecule type" value="Genomic_DNA"/>
</dbReference>
<dbReference type="Gene3D" id="2.10.25.10">
    <property type="entry name" value="Laminin"/>
    <property type="match status" value="3"/>
</dbReference>
<dbReference type="AlphaFoldDB" id="A0AB34H3E6"/>
<proteinExistence type="predicted"/>
<comment type="caution">
    <text evidence="1">The sequence shown here is derived from an EMBL/GenBank/DDBJ whole genome shotgun (WGS) entry which is preliminary data.</text>
</comment>
<dbReference type="Proteomes" id="UP001159641">
    <property type="component" value="Unassembled WGS sequence"/>
</dbReference>
<reference evidence="1 2" key="1">
    <citation type="submission" date="2022-11" db="EMBL/GenBank/DDBJ databases">
        <title>Whole genome sequence of Eschrichtius robustus ER-17-0199.</title>
        <authorList>
            <person name="Bruniche-Olsen A."/>
            <person name="Black A.N."/>
            <person name="Fields C.J."/>
            <person name="Walden K."/>
            <person name="Dewoody J.A."/>
        </authorList>
    </citation>
    <scope>NUCLEOTIDE SEQUENCE [LARGE SCALE GENOMIC DNA]</scope>
    <source>
        <strain evidence="1">ER-17-0199</strain>
        <tissue evidence="1">Blubber</tissue>
    </source>
</reference>
<evidence type="ECO:0000313" key="2">
    <source>
        <dbReference type="Proteomes" id="UP001159641"/>
    </source>
</evidence>
<evidence type="ECO:0008006" key="3">
    <source>
        <dbReference type="Google" id="ProtNLM"/>
    </source>
</evidence>
<accession>A0AB34H3E6</accession>
<name>A0AB34H3E6_ESCRO</name>